<reference evidence="11 12" key="1">
    <citation type="journal article" date="2018" name="Microbiome">
        <title>Fine metagenomic profile of the Mediterranean stratified and mixed water columns revealed by assembly and recruitment.</title>
        <authorList>
            <person name="Haro-Moreno J.M."/>
            <person name="Lopez-Perez M."/>
            <person name="De La Torre J.R."/>
            <person name="Picazo A."/>
            <person name="Camacho A."/>
            <person name="Rodriguez-Valera F."/>
        </authorList>
    </citation>
    <scope>NUCLEOTIDE SEQUENCE [LARGE SCALE GENOMIC DNA]</scope>
    <source>
        <strain evidence="11">MED-G78</strain>
    </source>
</reference>
<dbReference type="Gene3D" id="3.10.450.350">
    <property type="match status" value="2"/>
</dbReference>
<accession>A0A368C755</accession>
<keyword evidence="4" id="KW-0479">Metal-binding</keyword>
<dbReference type="InterPro" id="IPR050570">
    <property type="entry name" value="Cell_wall_metabolism_enzyme"/>
</dbReference>
<dbReference type="Pfam" id="PF19425">
    <property type="entry name" value="Csd3_N2"/>
    <property type="match status" value="1"/>
</dbReference>
<dbReference type="PANTHER" id="PTHR21666">
    <property type="entry name" value="PEPTIDASE-RELATED"/>
    <property type="match status" value="1"/>
</dbReference>
<protein>
    <submittedName>
        <fullName evidence="11">Peptidase M23</fullName>
    </submittedName>
</protein>
<dbReference type="AlphaFoldDB" id="A0A368C755"/>
<evidence type="ECO:0000256" key="6">
    <source>
        <dbReference type="ARBA" id="ARBA00022833"/>
    </source>
</evidence>
<keyword evidence="6" id="KW-0862">Zinc</keyword>
<dbReference type="PANTHER" id="PTHR21666:SF288">
    <property type="entry name" value="CELL DIVISION PROTEIN YTFB"/>
    <property type="match status" value="1"/>
</dbReference>
<evidence type="ECO:0000256" key="7">
    <source>
        <dbReference type="ARBA" id="ARBA00023049"/>
    </source>
</evidence>
<comment type="cofactor">
    <cofactor evidence="1">
        <name>Zn(2+)</name>
        <dbReference type="ChEBI" id="CHEBI:29105"/>
    </cofactor>
</comment>
<feature type="transmembrane region" description="Helical" evidence="8">
    <location>
        <begin position="7"/>
        <end position="28"/>
    </location>
</feature>
<name>A0A368C755_9GAMM</name>
<evidence type="ECO:0000256" key="1">
    <source>
        <dbReference type="ARBA" id="ARBA00001947"/>
    </source>
</evidence>
<feature type="domain" description="Csd3-like second N-terminal" evidence="10">
    <location>
        <begin position="146"/>
        <end position="267"/>
    </location>
</feature>
<keyword evidence="5" id="KW-0378">Hydrolase</keyword>
<dbReference type="GO" id="GO:0004222">
    <property type="term" value="F:metalloendopeptidase activity"/>
    <property type="evidence" value="ECO:0007669"/>
    <property type="project" value="TreeGrafter"/>
</dbReference>
<dbReference type="InterPro" id="IPR045834">
    <property type="entry name" value="Csd3_N2"/>
</dbReference>
<keyword evidence="7" id="KW-0482">Metalloprotease</keyword>
<evidence type="ECO:0000256" key="2">
    <source>
        <dbReference type="ARBA" id="ARBA00004196"/>
    </source>
</evidence>
<evidence type="ECO:0000256" key="5">
    <source>
        <dbReference type="ARBA" id="ARBA00022801"/>
    </source>
</evidence>
<dbReference type="GO" id="GO:0006508">
    <property type="term" value="P:proteolysis"/>
    <property type="evidence" value="ECO:0007669"/>
    <property type="project" value="UniProtKB-KW"/>
</dbReference>
<dbReference type="Proteomes" id="UP000252915">
    <property type="component" value="Unassembled WGS sequence"/>
</dbReference>
<keyword evidence="8" id="KW-0472">Membrane</keyword>
<keyword evidence="8" id="KW-1133">Transmembrane helix</keyword>
<evidence type="ECO:0000259" key="9">
    <source>
        <dbReference type="Pfam" id="PF01551"/>
    </source>
</evidence>
<sequence length="416" mass="47036">MIGFRKVSFNYVLGVFLLLVFFILLVNLDIKNNPELPVEDIFESEEIANTSPNSISYDFYTVKEGENLSIIFEEFKMPLNTAYKIFRQDKNGSLRNIKPGNKMRFSYLNDQITEIEIIKNNINSLIISIDNEISIKDLVKKSEIVTSFKSGIITSSFYEAGLKADIPESVIMDLAYLFGWDIDFIFDIRKGDTFKLIYETVYAEGEIAKNGDIVFAEFINQGKTYDAYRFIHPENGKEYYDSDGNNIKKAFLRAPLDFAYISSHFNPNRMHPILHKIKAHNGVDYAAVRNTPIMASGDGVIKFIGTKSGYGRTIQIKHGGGISTLYAHMESFNKKLKVGSKVNQGQTIGYVGDSGAATGTHLHYEFKVGNKRTDPVRVKLPSAMPVPQEQRENFFALLAENNKLIDRFNNLSPNAN</sequence>
<evidence type="ECO:0000259" key="10">
    <source>
        <dbReference type="Pfam" id="PF19425"/>
    </source>
</evidence>
<feature type="domain" description="M23ase beta-sheet core" evidence="9">
    <location>
        <begin position="279"/>
        <end position="375"/>
    </location>
</feature>
<dbReference type="GO" id="GO:0030313">
    <property type="term" value="C:cell envelope"/>
    <property type="evidence" value="ECO:0007669"/>
    <property type="project" value="UniProtKB-SubCell"/>
</dbReference>
<comment type="caution">
    <text evidence="11">The sequence shown here is derived from an EMBL/GenBank/DDBJ whole genome shotgun (WGS) entry which is preliminary data.</text>
</comment>
<evidence type="ECO:0000313" key="11">
    <source>
        <dbReference type="EMBL" id="RCL45321.1"/>
    </source>
</evidence>
<dbReference type="SUPFAM" id="SSF51261">
    <property type="entry name" value="Duplicated hybrid motif"/>
    <property type="match status" value="1"/>
</dbReference>
<evidence type="ECO:0000256" key="4">
    <source>
        <dbReference type="ARBA" id="ARBA00022723"/>
    </source>
</evidence>
<dbReference type="CDD" id="cd12797">
    <property type="entry name" value="M23_peptidase"/>
    <property type="match status" value="1"/>
</dbReference>
<keyword evidence="8" id="KW-0812">Transmembrane</keyword>
<organism evidence="11 12">
    <name type="scientific">SAR86 cluster bacterium</name>
    <dbReference type="NCBI Taxonomy" id="2030880"/>
    <lineage>
        <taxon>Bacteria</taxon>
        <taxon>Pseudomonadati</taxon>
        <taxon>Pseudomonadota</taxon>
        <taxon>Gammaproteobacteria</taxon>
        <taxon>SAR86 cluster</taxon>
    </lineage>
</organism>
<keyword evidence="3" id="KW-0645">Protease</keyword>
<dbReference type="InterPro" id="IPR016047">
    <property type="entry name" value="M23ase_b-sheet_dom"/>
</dbReference>
<evidence type="ECO:0000256" key="3">
    <source>
        <dbReference type="ARBA" id="ARBA00022670"/>
    </source>
</evidence>
<comment type="subcellular location">
    <subcellularLocation>
        <location evidence="2">Cell envelope</location>
    </subcellularLocation>
</comment>
<dbReference type="Gene3D" id="2.70.70.10">
    <property type="entry name" value="Glucose Permease (Domain IIA)"/>
    <property type="match status" value="1"/>
</dbReference>
<proteinExistence type="predicted"/>
<dbReference type="GO" id="GO:0046872">
    <property type="term" value="F:metal ion binding"/>
    <property type="evidence" value="ECO:0007669"/>
    <property type="project" value="UniProtKB-KW"/>
</dbReference>
<dbReference type="EMBL" id="QOPI01000003">
    <property type="protein sequence ID" value="RCL45321.1"/>
    <property type="molecule type" value="Genomic_DNA"/>
</dbReference>
<gene>
    <name evidence="11" type="ORF">DBW92_00960</name>
</gene>
<dbReference type="Pfam" id="PF01551">
    <property type="entry name" value="Peptidase_M23"/>
    <property type="match status" value="1"/>
</dbReference>
<evidence type="ECO:0000256" key="8">
    <source>
        <dbReference type="SAM" id="Phobius"/>
    </source>
</evidence>
<dbReference type="InterPro" id="IPR011055">
    <property type="entry name" value="Dup_hybrid_motif"/>
</dbReference>
<evidence type="ECO:0000313" key="12">
    <source>
        <dbReference type="Proteomes" id="UP000252915"/>
    </source>
</evidence>